<dbReference type="CDD" id="cd00397">
    <property type="entry name" value="DNA_BRE_C"/>
    <property type="match status" value="1"/>
</dbReference>
<sequence>MKTDKLMPKVEAYLRYFYSKETADSYQRMIVKFMEVYPNYINLKLADIEGYLLKLKTKGDSVNYRNVRLAAIKAFYSCLLDARLIHEHPCKYFYITEKRPTGKNFDALLSMDEMEVILSIRDERYSELGLRNLAIIGIMIYQGVTSKELIGLNLSDIDFDAGTIRIKGSKQTKGRVLELKTKQATVLSKYIKTDRVKLSVDNTKTLFLTMRGMRLTVDGLHGFITSMQGAVDPKLTPANIRNSVISYWLNDRKIPLEDVQVMAGHKYPSSTEKYINGGGSEHRNAVNELHAGIFG</sequence>
<dbReference type="KEGG" id="ptan:CRYO30217_03472"/>
<keyword evidence="9" id="KW-1185">Reference proteome</keyword>
<accession>A0A916JRD0</accession>
<reference evidence="8" key="1">
    <citation type="submission" date="2021-04" db="EMBL/GenBank/DDBJ databases">
        <authorList>
            <person name="Rodrigo-Torres L."/>
            <person name="Arahal R. D."/>
            <person name="Lucena T."/>
        </authorList>
    </citation>
    <scope>NUCLEOTIDE SEQUENCE</scope>
    <source>
        <strain evidence="8">AS29M-1</strain>
    </source>
</reference>
<dbReference type="EMBL" id="OU015584">
    <property type="protein sequence ID" value="CAG5087396.1"/>
    <property type="molecule type" value="Genomic_DNA"/>
</dbReference>
<proteinExistence type="inferred from homology"/>
<evidence type="ECO:0000256" key="3">
    <source>
        <dbReference type="ARBA" id="ARBA00023125"/>
    </source>
</evidence>
<keyword evidence="3 5" id="KW-0238">DNA-binding</keyword>
<keyword evidence="4" id="KW-0233">DNA recombination</keyword>
<dbReference type="SUPFAM" id="SSF56349">
    <property type="entry name" value="DNA breaking-rejoining enzymes"/>
    <property type="match status" value="1"/>
</dbReference>
<dbReference type="Pfam" id="PF00589">
    <property type="entry name" value="Phage_integrase"/>
    <property type="match status" value="1"/>
</dbReference>
<dbReference type="AlphaFoldDB" id="A0A916JRD0"/>
<dbReference type="Proteomes" id="UP000683507">
    <property type="component" value="Chromosome"/>
</dbReference>
<dbReference type="GO" id="GO:0015074">
    <property type="term" value="P:DNA integration"/>
    <property type="evidence" value="ECO:0007669"/>
    <property type="project" value="UniProtKB-KW"/>
</dbReference>
<dbReference type="PANTHER" id="PTHR30349:SF41">
    <property type="entry name" value="INTEGRASE_RECOMBINASE PROTEIN MJ0367-RELATED"/>
    <property type="match status" value="1"/>
</dbReference>
<evidence type="ECO:0000313" key="8">
    <source>
        <dbReference type="EMBL" id="CAG5087396.1"/>
    </source>
</evidence>
<protein>
    <submittedName>
        <fullName evidence="8">Tyrosine recombinase XerD</fullName>
    </submittedName>
</protein>
<dbReference type="GO" id="GO:0006310">
    <property type="term" value="P:DNA recombination"/>
    <property type="evidence" value="ECO:0007669"/>
    <property type="project" value="UniProtKB-KW"/>
</dbReference>
<feature type="domain" description="Core-binding (CB)" evidence="7">
    <location>
        <begin position="4"/>
        <end position="80"/>
    </location>
</feature>
<evidence type="ECO:0000256" key="5">
    <source>
        <dbReference type="PROSITE-ProRule" id="PRU01248"/>
    </source>
</evidence>
<feature type="domain" description="Tyr recombinase" evidence="6">
    <location>
        <begin position="104"/>
        <end position="287"/>
    </location>
</feature>
<evidence type="ECO:0000259" key="6">
    <source>
        <dbReference type="PROSITE" id="PS51898"/>
    </source>
</evidence>
<evidence type="ECO:0000256" key="2">
    <source>
        <dbReference type="ARBA" id="ARBA00022908"/>
    </source>
</evidence>
<dbReference type="InterPro" id="IPR011010">
    <property type="entry name" value="DNA_brk_join_enz"/>
</dbReference>
<dbReference type="Gene3D" id="1.10.150.130">
    <property type="match status" value="1"/>
</dbReference>
<evidence type="ECO:0000256" key="4">
    <source>
        <dbReference type="ARBA" id="ARBA00023172"/>
    </source>
</evidence>
<dbReference type="InterPro" id="IPR010998">
    <property type="entry name" value="Integrase_recombinase_N"/>
</dbReference>
<dbReference type="PROSITE" id="PS51900">
    <property type="entry name" value="CB"/>
    <property type="match status" value="1"/>
</dbReference>
<gene>
    <name evidence="8" type="primary">xerD_3</name>
    <name evidence="8" type="ORF">CRYO30217_03472</name>
</gene>
<dbReference type="PROSITE" id="PS51898">
    <property type="entry name" value="TYR_RECOMBINASE"/>
    <property type="match status" value="1"/>
</dbReference>
<name>A0A916JRD0_9FLAO</name>
<dbReference type="RefSeq" id="WP_258543645.1">
    <property type="nucleotide sequence ID" value="NZ_OU015584.1"/>
</dbReference>
<keyword evidence="2" id="KW-0229">DNA integration</keyword>
<comment type="similarity">
    <text evidence="1">Belongs to the 'phage' integrase family.</text>
</comment>
<evidence type="ECO:0000256" key="1">
    <source>
        <dbReference type="ARBA" id="ARBA00008857"/>
    </source>
</evidence>
<evidence type="ECO:0000259" key="7">
    <source>
        <dbReference type="PROSITE" id="PS51900"/>
    </source>
</evidence>
<dbReference type="PANTHER" id="PTHR30349">
    <property type="entry name" value="PHAGE INTEGRASE-RELATED"/>
    <property type="match status" value="1"/>
</dbReference>
<dbReference type="GO" id="GO:0003677">
    <property type="term" value="F:DNA binding"/>
    <property type="evidence" value="ECO:0007669"/>
    <property type="project" value="UniProtKB-UniRule"/>
</dbReference>
<evidence type="ECO:0000313" key="9">
    <source>
        <dbReference type="Proteomes" id="UP000683507"/>
    </source>
</evidence>
<dbReference type="InterPro" id="IPR044068">
    <property type="entry name" value="CB"/>
</dbReference>
<organism evidence="8 9">
    <name type="scientific">Parvicella tangerina</name>
    <dbReference type="NCBI Taxonomy" id="2829795"/>
    <lineage>
        <taxon>Bacteria</taxon>
        <taxon>Pseudomonadati</taxon>
        <taxon>Bacteroidota</taxon>
        <taxon>Flavobacteriia</taxon>
        <taxon>Flavobacteriales</taxon>
        <taxon>Parvicellaceae</taxon>
        <taxon>Parvicella</taxon>
    </lineage>
</organism>
<dbReference type="Gene3D" id="1.10.443.10">
    <property type="entry name" value="Intergrase catalytic core"/>
    <property type="match status" value="1"/>
</dbReference>
<dbReference type="InterPro" id="IPR002104">
    <property type="entry name" value="Integrase_catalytic"/>
</dbReference>
<dbReference type="InterPro" id="IPR050090">
    <property type="entry name" value="Tyrosine_recombinase_XerCD"/>
</dbReference>
<dbReference type="InterPro" id="IPR013762">
    <property type="entry name" value="Integrase-like_cat_sf"/>
</dbReference>